<dbReference type="RefSeq" id="WP_143488489.1">
    <property type="nucleotide sequence ID" value="NZ_VJOY01000007.1"/>
</dbReference>
<dbReference type="Pfam" id="PF03403">
    <property type="entry name" value="PAF-AH_p_II"/>
    <property type="match status" value="1"/>
</dbReference>
<name>A0A553GYT1_9PSED</name>
<dbReference type="PANTHER" id="PTHR10272">
    <property type="entry name" value="PLATELET-ACTIVATING FACTOR ACETYLHYDROLASE"/>
    <property type="match status" value="1"/>
</dbReference>
<dbReference type="GO" id="GO:0016042">
    <property type="term" value="P:lipid catabolic process"/>
    <property type="evidence" value="ECO:0007669"/>
    <property type="project" value="UniProtKB-KW"/>
</dbReference>
<accession>A0A553GYT1</accession>
<dbReference type="SUPFAM" id="SSF53474">
    <property type="entry name" value="alpha/beta-Hydrolases"/>
    <property type="match status" value="1"/>
</dbReference>
<organism evidence="5 6">
    <name type="scientific">Pseudomonas mangiferae</name>
    <dbReference type="NCBI Taxonomy" id="2593654"/>
    <lineage>
        <taxon>Bacteria</taxon>
        <taxon>Pseudomonadati</taxon>
        <taxon>Pseudomonadota</taxon>
        <taxon>Gammaproteobacteria</taxon>
        <taxon>Pseudomonadales</taxon>
        <taxon>Pseudomonadaceae</taxon>
        <taxon>Pseudomonas</taxon>
    </lineage>
</organism>
<dbReference type="PANTHER" id="PTHR10272:SF0">
    <property type="entry name" value="PLATELET-ACTIVATING FACTOR ACETYLHYDROLASE"/>
    <property type="match status" value="1"/>
</dbReference>
<feature type="transmembrane region" description="Helical" evidence="4">
    <location>
        <begin position="29"/>
        <end position="47"/>
    </location>
</feature>
<keyword evidence="1 5" id="KW-0378">Hydrolase</keyword>
<reference evidence="5 6" key="1">
    <citation type="submission" date="2019-07" db="EMBL/GenBank/DDBJ databases">
        <title>Pseudomonas mangiferae sp. nov., isolated from bark of mango tree in Thailand.</title>
        <authorList>
            <person name="Srisuk N."/>
            <person name="Anurat P."/>
        </authorList>
    </citation>
    <scope>NUCLEOTIDE SEQUENCE [LARGE SCALE GENOMIC DNA]</scope>
    <source>
        <strain evidence="5 6">DMKU_BBB3-04</strain>
    </source>
</reference>
<keyword evidence="4" id="KW-1133">Transmembrane helix</keyword>
<evidence type="ECO:0000256" key="2">
    <source>
        <dbReference type="ARBA" id="ARBA00022963"/>
    </source>
</evidence>
<dbReference type="Proteomes" id="UP000315235">
    <property type="component" value="Unassembled WGS sequence"/>
</dbReference>
<comment type="caution">
    <text evidence="5">The sequence shown here is derived from an EMBL/GenBank/DDBJ whole genome shotgun (WGS) entry which is preliminary data.</text>
</comment>
<evidence type="ECO:0000313" key="6">
    <source>
        <dbReference type="Proteomes" id="UP000315235"/>
    </source>
</evidence>
<evidence type="ECO:0000256" key="3">
    <source>
        <dbReference type="ARBA" id="ARBA00023098"/>
    </source>
</evidence>
<keyword evidence="4" id="KW-0472">Membrane</keyword>
<feature type="transmembrane region" description="Helical" evidence="4">
    <location>
        <begin position="84"/>
        <end position="105"/>
    </location>
</feature>
<proteinExistence type="predicted"/>
<keyword evidence="4" id="KW-0812">Transmembrane</keyword>
<dbReference type="Gene3D" id="3.40.50.1820">
    <property type="entry name" value="alpha/beta hydrolase"/>
    <property type="match status" value="1"/>
</dbReference>
<keyword evidence="3" id="KW-0443">Lipid metabolism</keyword>
<feature type="transmembrane region" description="Helical" evidence="4">
    <location>
        <begin position="6"/>
        <end position="22"/>
    </location>
</feature>
<sequence>MTAADGVLVAALALALLAWCMRRLPGRDVVVALAALVSLGAGLYGAWDQRWQDAPGALAGGLCLLALALGRWRRARGRRPRPLLSGLLLGLAVAVALAAVVLFPVDDLPAPDGPFAVGVRDFELVDRRRTGVLQAAPGEPRRLLVRVWYPADPAPGARPRAYFDAAEARSTARGFGEVMGFAPMLAYLTHVGTHGYPDAPLRAAAGRLPVVLFSHGYAGYAGSNTVLMERLASHGYAVYAVQHSGDASPTRLPSGAVEPMDPGLVEHLRQALADGLPPLLRRAYTEDDLDVRLDAQLRVAREIPAPANRALWTSAPVWLADRLFVHDALQAGAVPASVAEVVAASAFARVGEMGMSFGGSTAGAVCQVDRRCAALVNLDGGDFHFTPFAADVPVPLLMIHADLRGFYRMLGATPPATPRSFNDFSYERLDATGLRPSVHRLVLRDSLHAGLTDNGLFVRRPLRDLLFGSAPGAVLTGVPNAFVLAFFDHYLRGLDNGFPQVQYRRYGDWVQPYDTAAVRHWWLAKPPAERAALQQRIDDLHAWARAPR</sequence>
<dbReference type="EMBL" id="VJOY01000007">
    <property type="protein sequence ID" value="TRX74664.1"/>
    <property type="molecule type" value="Genomic_DNA"/>
</dbReference>
<evidence type="ECO:0000313" key="5">
    <source>
        <dbReference type="EMBL" id="TRX74664.1"/>
    </source>
</evidence>
<feature type="transmembrane region" description="Helical" evidence="4">
    <location>
        <begin position="53"/>
        <end position="72"/>
    </location>
</feature>
<dbReference type="OrthoDB" id="9814760at2"/>
<keyword evidence="2" id="KW-0442">Lipid degradation</keyword>
<evidence type="ECO:0000256" key="4">
    <source>
        <dbReference type="SAM" id="Phobius"/>
    </source>
</evidence>
<protein>
    <submittedName>
        <fullName evidence="5">Dienelactone hydrolase</fullName>
    </submittedName>
</protein>
<dbReference type="AlphaFoldDB" id="A0A553GYT1"/>
<dbReference type="InterPro" id="IPR029058">
    <property type="entry name" value="AB_hydrolase_fold"/>
</dbReference>
<keyword evidence="6" id="KW-1185">Reference proteome</keyword>
<gene>
    <name evidence="5" type="ORF">FM069_11700</name>
</gene>
<dbReference type="GO" id="GO:0003847">
    <property type="term" value="F:1-alkyl-2-acetylglycerophosphocholine esterase activity"/>
    <property type="evidence" value="ECO:0007669"/>
    <property type="project" value="TreeGrafter"/>
</dbReference>
<evidence type="ECO:0000256" key="1">
    <source>
        <dbReference type="ARBA" id="ARBA00022801"/>
    </source>
</evidence>